<keyword evidence="5" id="KW-0804">Transcription</keyword>
<evidence type="ECO:0000259" key="7">
    <source>
        <dbReference type="Pfam" id="PF04542"/>
    </source>
</evidence>
<feature type="chain" id="PRO_5046024566" evidence="6">
    <location>
        <begin position="19"/>
        <end position="219"/>
    </location>
</feature>
<dbReference type="Pfam" id="PF08281">
    <property type="entry name" value="Sigma70_r4_2"/>
    <property type="match status" value="1"/>
</dbReference>
<evidence type="ECO:0000256" key="2">
    <source>
        <dbReference type="ARBA" id="ARBA00023015"/>
    </source>
</evidence>
<dbReference type="Gene3D" id="1.10.1740.10">
    <property type="match status" value="1"/>
</dbReference>
<accession>A0ABN6PHU5</accession>
<dbReference type="SUPFAM" id="SSF88659">
    <property type="entry name" value="Sigma3 and sigma4 domains of RNA polymerase sigma factors"/>
    <property type="match status" value="1"/>
</dbReference>
<evidence type="ECO:0000256" key="4">
    <source>
        <dbReference type="ARBA" id="ARBA00023125"/>
    </source>
</evidence>
<dbReference type="PANTHER" id="PTHR43133:SF58">
    <property type="entry name" value="ECF RNA POLYMERASE SIGMA FACTOR SIGD"/>
    <property type="match status" value="1"/>
</dbReference>
<dbReference type="Proteomes" id="UP001057498">
    <property type="component" value="Chromosome"/>
</dbReference>
<dbReference type="Pfam" id="PF04542">
    <property type="entry name" value="Sigma70_r2"/>
    <property type="match status" value="1"/>
</dbReference>
<dbReference type="SUPFAM" id="SSF88946">
    <property type="entry name" value="Sigma2 domain of RNA polymerase sigma factors"/>
    <property type="match status" value="1"/>
</dbReference>
<dbReference type="Gene3D" id="1.10.10.10">
    <property type="entry name" value="Winged helix-like DNA-binding domain superfamily/Winged helix DNA-binding domain"/>
    <property type="match status" value="1"/>
</dbReference>
<evidence type="ECO:0000313" key="10">
    <source>
        <dbReference type="Proteomes" id="UP001057498"/>
    </source>
</evidence>
<keyword evidence="2" id="KW-0805">Transcription regulation</keyword>
<keyword evidence="3" id="KW-0731">Sigma factor</keyword>
<dbReference type="NCBIfam" id="TIGR02937">
    <property type="entry name" value="sigma70-ECF"/>
    <property type="match status" value="1"/>
</dbReference>
<dbReference type="InterPro" id="IPR036388">
    <property type="entry name" value="WH-like_DNA-bd_sf"/>
</dbReference>
<sequence length="219" mass="24511">MLLLLLLLLLLACRPHFSAPGCNRHRSGGEWKVAVFRDEFESRLRPLWLRALAGDEAAYRAALGVIATRLRAYLRRRMQSWPDEMEDLVQETLLALHLQRGTYDPALPVSSWVFAIARHKLIDLWRRRGRHAELHTSFDELDDDALPGSHDSAAPAQRDLAVLLQALPVAQRDAIVLTKVEGLSVAEAAERTGASVSAIKVQVHRGLKKLADLIRKDAP</sequence>
<protein>
    <submittedName>
        <fullName evidence="9">RNA polymerase sigma factor</fullName>
    </submittedName>
</protein>
<evidence type="ECO:0000313" key="9">
    <source>
        <dbReference type="EMBL" id="BDI03943.1"/>
    </source>
</evidence>
<dbReference type="InterPro" id="IPR007627">
    <property type="entry name" value="RNA_pol_sigma70_r2"/>
</dbReference>
<keyword evidence="6" id="KW-0732">Signal</keyword>
<keyword evidence="10" id="KW-1185">Reference proteome</keyword>
<dbReference type="InterPro" id="IPR013325">
    <property type="entry name" value="RNA_pol_sigma_r2"/>
</dbReference>
<organism evidence="9 10">
    <name type="scientific">Sphaerotilus microaerophilus</name>
    <dbReference type="NCBI Taxonomy" id="2914710"/>
    <lineage>
        <taxon>Bacteria</taxon>
        <taxon>Pseudomonadati</taxon>
        <taxon>Pseudomonadota</taxon>
        <taxon>Betaproteobacteria</taxon>
        <taxon>Burkholderiales</taxon>
        <taxon>Sphaerotilaceae</taxon>
        <taxon>Sphaerotilus</taxon>
    </lineage>
</organism>
<dbReference type="InterPro" id="IPR013324">
    <property type="entry name" value="RNA_pol_sigma_r3/r4-like"/>
</dbReference>
<evidence type="ECO:0000256" key="1">
    <source>
        <dbReference type="ARBA" id="ARBA00010641"/>
    </source>
</evidence>
<gene>
    <name evidence="9" type="ORF">CATMQ487_09130</name>
</gene>
<reference evidence="9" key="1">
    <citation type="submission" date="2022-04" db="EMBL/GenBank/DDBJ databases">
        <title>Whole genome sequence of Sphaerotilus sp. FB-5.</title>
        <authorList>
            <person name="Takeda M."/>
            <person name="Narihara S."/>
            <person name="Akimoto M."/>
            <person name="Akimoto R."/>
            <person name="Nishiyashiki S."/>
            <person name="Murakami T."/>
        </authorList>
    </citation>
    <scope>NUCLEOTIDE SEQUENCE</scope>
    <source>
        <strain evidence="9">FB-5</strain>
    </source>
</reference>
<evidence type="ECO:0000256" key="5">
    <source>
        <dbReference type="ARBA" id="ARBA00023163"/>
    </source>
</evidence>
<dbReference type="InterPro" id="IPR013249">
    <property type="entry name" value="RNA_pol_sigma70_r4_t2"/>
</dbReference>
<evidence type="ECO:0000256" key="3">
    <source>
        <dbReference type="ARBA" id="ARBA00023082"/>
    </source>
</evidence>
<evidence type="ECO:0000259" key="8">
    <source>
        <dbReference type="Pfam" id="PF08281"/>
    </source>
</evidence>
<dbReference type="PANTHER" id="PTHR43133">
    <property type="entry name" value="RNA POLYMERASE ECF-TYPE SIGMA FACTO"/>
    <property type="match status" value="1"/>
</dbReference>
<dbReference type="EMBL" id="AP025730">
    <property type="protein sequence ID" value="BDI03943.1"/>
    <property type="molecule type" value="Genomic_DNA"/>
</dbReference>
<proteinExistence type="inferred from homology"/>
<dbReference type="CDD" id="cd06171">
    <property type="entry name" value="Sigma70_r4"/>
    <property type="match status" value="1"/>
</dbReference>
<dbReference type="InterPro" id="IPR039425">
    <property type="entry name" value="RNA_pol_sigma-70-like"/>
</dbReference>
<feature type="domain" description="RNA polymerase sigma-70 region 2" evidence="7">
    <location>
        <begin position="69"/>
        <end position="130"/>
    </location>
</feature>
<name>A0ABN6PHU5_9BURK</name>
<comment type="similarity">
    <text evidence="1">Belongs to the sigma-70 factor family. ECF subfamily.</text>
</comment>
<dbReference type="InterPro" id="IPR014284">
    <property type="entry name" value="RNA_pol_sigma-70_dom"/>
</dbReference>
<feature type="domain" description="RNA polymerase sigma factor 70 region 4 type 2" evidence="8">
    <location>
        <begin position="159"/>
        <end position="210"/>
    </location>
</feature>
<evidence type="ECO:0000256" key="6">
    <source>
        <dbReference type="SAM" id="SignalP"/>
    </source>
</evidence>
<keyword evidence="4" id="KW-0238">DNA-binding</keyword>
<feature type="signal peptide" evidence="6">
    <location>
        <begin position="1"/>
        <end position="18"/>
    </location>
</feature>